<keyword evidence="6" id="KW-0106">Calcium</keyword>
<evidence type="ECO:0000313" key="15">
    <source>
        <dbReference type="EMBL" id="CAB3249019.1"/>
    </source>
</evidence>
<dbReference type="GO" id="GO:0005576">
    <property type="term" value="C:extracellular region"/>
    <property type="evidence" value="ECO:0007669"/>
    <property type="project" value="UniProtKB-SubCell"/>
</dbReference>
<dbReference type="InterPro" id="IPR043504">
    <property type="entry name" value="Peptidase_S1_PA_chymotrypsin"/>
</dbReference>
<evidence type="ECO:0000256" key="12">
    <source>
        <dbReference type="RuleBase" id="RU366078"/>
    </source>
</evidence>
<reference evidence="16 17" key="1">
    <citation type="submission" date="2020-04" db="EMBL/GenBank/DDBJ databases">
        <authorList>
            <person name="Wallbank WR R."/>
            <person name="Pardo Diaz C."/>
            <person name="Kozak K."/>
            <person name="Martin S."/>
            <person name="Jiggins C."/>
            <person name="Moest M."/>
            <person name="Warren A I."/>
            <person name="Byers J.R.P. K."/>
            <person name="Montejo-Kovacevich G."/>
            <person name="Yen C E."/>
        </authorList>
    </citation>
    <scope>NUCLEOTIDE SEQUENCE [LARGE SCALE GENOMIC DNA]</scope>
</reference>
<keyword evidence="5 11" id="KW-0720">Serine protease</keyword>
<name>A0A8S1AMG4_ARCPL</name>
<organism evidence="15 17">
    <name type="scientific">Arctia plantaginis</name>
    <name type="common">Wood tiger moth</name>
    <name type="synonym">Phalaena plantaginis</name>
    <dbReference type="NCBI Taxonomy" id="874455"/>
    <lineage>
        <taxon>Eukaryota</taxon>
        <taxon>Metazoa</taxon>
        <taxon>Ecdysozoa</taxon>
        <taxon>Arthropoda</taxon>
        <taxon>Hexapoda</taxon>
        <taxon>Insecta</taxon>
        <taxon>Pterygota</taxon>
        <taxon>Neoptera</taxon>
        <taxon>Endopterygota</taxon>
        <taxon>Lepidoptera</taxon>
        <taxon>Glossata</taxon>
        <taxon>Ditrysia</taxon>
        <taxon>Noctuoidea</taxon>
        <taxon>Erebidae</taxon>
        <taxon>Arctiinae</taxon>
        <taxon>Arctia</taxon>
    </lineage>
</organism>
<feature type="signal peptide" evidence="12">
    <location>
        <begin position="1"/>
        <end position="20"/>
    </location>
</feature>
<dbReference type="EC" id="3.4.21.-" evidence="11"/>
<dbReference type="Proteomes" id="UP000494106">
    <property type="component" value="Unassembled WGS sequence"/>
</dbReference>
<proteinExistence type="inferred from homology"/>
<dbReference type="Pfam" id="PF12032">
    <property type="entry name" value="CLIP"/>
    <property type="match status" value="1"/>
</dbReference>
<comment type="subcellular location">
    <subcellularLocation>
        <location evidence="12">Secreted</location>
    </subcellularLocation>
</comment>
<evidence type="ECO:0000256" key="11">
    <source>
        <dbReference type="RuleBase" id="RU363034"/>
    </source>
</evidence>
<dbReference type="FunFam" id="2.40.10.10:FF:000078">
    <property type="entry name" value="Serine protease H137"/>
    <property type="match status" value="1"/>
</dbReference>
<evidence type="ECO:0000256" key="2">
    <source>
        <dbReference type="ARBA" id="ARBA00022723"/>
    </source>
</evidence>
<dbReference type="OrthoDB" id="8250810at2759"/>
<comment type="similarity">
    <text evidence="10 12">Belongs to the peptidase S1 family. CLIP subfamily.</text>
</comment>
<dbReference type="PROSITE" id="PS00135">
    <property type="entry name" value="TRYPSIN_SER"/>
    <property type="match status" value="1"/>
</dbReference>
<dbReference type="SMART" id="SM00020">
    <property type="entry name" value="Tryp_SPc"/>
    <property type="match status" value="1"/>
</dbReference>
<dbReference type="InterPro" id="IPR009003">
    <property type="entry name" value="Peptidase_S1_PA"/>
</dbReference>
<evidence type="ECO:0000256" key="4">
    <source>
        <dbReference type="ARBA" id="ARBA00022801"/>
    </source>
</evidence>
<gene>
    <name evidence="14" type="ORF">APLA_LOCUS10666</name>
    <name evidence="15" type="ORF">APLA_LOCUS12647</name>
</gene>
<dbReference type="Gene3D" id="3.30.1640.30">
    <property type="match status" value="1"/>
</dbReference>
<sequence length="425" mass="46966">MLKFMITVTVFQQLMLQTECFYPGDNCFRQGKHGVCLPVPQCKNIDNEIRRAGNPVPIYMRNKLQSLACGFHYDVPMICCFSIAESDYDIHLHRVTANSGYPAHSGENFNFVGAEEHEHDYDNHNDNVECTPRITLSNKSGPNSVEAHPNLGMLPKQCGSIESDRIIGGNRTKLFEMPWMVLLSYDTSRGIKLKCGGTIINKWYVLTAAHCVSYLSSRMRLDGVIIGEYDVRGDPDCEISDDGEYCAPSVINATIDTIIAHPGYTPQTLADDIALIRLSEALDFSPDSRKPICLPITRELQSRSMAGLNGVVAGWGVTEDGLQSPVLLSVELPILTQRACQDAYNGTIRISEKQLCAGGIKNKDSCGGDSGGPLLYPGQYSRYGLRYIQHGIVSFGSKRCGTAGFPGVYTNVAYYMDWILDNMRS</sequence>
<keyword evidence="3 12" id="KW-0732">Signal</keyword>
<evidence type="ECO:0000313" key="17">
    <source>
        <dbReference type="Proteomes" id="UP000494256"/>
    </source>
</evidence>
<evidence type="ECO:0000256" key="1">
    <source>
        <dbReference type="ARBA" id="ARBA00022670"/>
    </source>
</evidence>
<keyword evidence="2" id="KW-0479">Metal-binding</keyword>
<dbReference type="AlphaFoldDB" id="A0A8S1AMG4"/>
<dbReference type="InterPro" id="IPR051487">
    <property type="entry name" value="Ser/Thr_Proteases_Immune/Dev"/>
</dbReference>
<evidence type="ECO:0000256" key="9">
    <source>
        <dbReference type="ARBA" id="ARBA00023180"/>
    </source>
</evidence>
<dbReference type="PANTHER" id="PTHR24256">
    <property type="entry name" value="TRYPTASE-RELATED"/>
    <property type="match status" value="1"/>
</dbReference>
<keyword evidence="8" id="KW-1015">Disulfide bond</keyword>
<dbReference type="InterPro" id="IPR038565">
    <property type="entry name" value="CLIP_sf"/>
</dbReference>
<evidence type="ECO:0000256" key="5">
    <source>
        <dbReference type="ARBA" id="ARBA00022825"/>
    </source>
</evidence>
<dbReference type="SUPFAM" id="SSF50494">
    <property type="entry name" value="Trypsin-like serine proteases"/>
    <property type="match status" value="1"/>
</dbReference>
<dbReference type="InterPro" id="IPR022700">
    <property type="entry name" value="CLIP"/>
</dbReference>
<keyword evidence="9" id="KW-0325">Glycoprotein</keyword>
<feature type="chain" id="PRO_5036511268" description="CLIP domain-containing serine protease" evidence="12">
    <location>
        <begin position="21"/>
        <end position="425"/>
    </location>
</feature>
<dbReference type="PROSITE" id="PS00134">
    <property type="entry name" value="TRYPSIN_HIS"/>
    <property type="match status" value="1"/>
</dbReference>
<dbReference type="GO" id="GO:0006508">
    <property type="term" value="P:proteolysis"/>
    <property type="evidence" value="ECO:0007669"/>
    <property type="project" value="UniProtKB-KW"/>
</dbReference>
<accession>A0A8S1AMG4</accession>
<dbReference type="FunFam" id="2.40.10.10:FF:000028">
    <property type="entry name" value="Serine protease easter"/>
    <property type="match status" value="1"/>
</dbReference>
<dbReference type="InterPro" id="IPR018114">
    <property type="entry name" value="TRYPSIN_HIS"/>
</dbReference>
<evidence type="ECO:0000256" key="10">
    <source>
        <dbReference type="ARBA" id="ARBA00024195"/>
    </source>
</evidence>
<evidence type="ECO:0000313" key="16">
    <source>
        <dbReference type="Proteomes" id="UP000494106"/>
    </source>
</evidence>
<dbReference type="Pfam" id="PF00089">
    <property type="entry name" value="Trypsin"/>
    <property type="match status" value="1"/>
</dbReference>
<dbReference type="PROSITE" id="PS50240">
    <property type="entry name" value="TRYPSIN_DOM"/>
    <property type="match status" value="1"/>
</dbReference>
<dbReference type="InterPro" id="IPR033116">
    <property type="entry name" value="TRYPSIN_SER"/>
</dbReference>
<dbReference type="EMBL" id="CADEBD010000344">
    <property type="protein sequence ID" value="CAB3249019.1"/>
    <property type="molecule type" value="Genomic_DNA"/>
</dbReference>
<dbReference type="Proteomes" id="UP000494256">
    <property type="component" value="Unassembled WGS sequence"/>
</dbReference>
<keyword evidence="7" id="KW-0865">Zymogen</keyword>
<dbReference type="CDD" id="cd00190">
    <property type="entry name" value="Tryp_SPc"/>
    <property type="match status" value="1"/>
</dbReference>
<protein>
    <recommendedName>
        <fullName evidence="12">CLIP domain-containing serine protease</fullName>
        <ecNumber evidence="11">3.4.21.-</ecNumber>
    </recommendedName>
</protein>
<keyword evidence="4 11" id="KW-0378">Hydrolase</keyword>
<evidence type="ECO:0000256" key="6">
    <source>
        <dbReference type="ARBA" id="ARBA00022837"/>
    </source>
</evidence>
<dbReference type="InterPro" id="IPR001314">
    <property type="entry name" value="Peptidase_S1A"/>
</dbReference>
<feature type="domain" description="Peptidase S1" evidence="13">
    <location>
        <begin position="166"/>
        <end position="424"/>
    </location>
</feature>
<keyword evidence="16" id="KW-1185">Reference proteome</keyword>
<keyword evidence="1 11" id="KW-0645">Protease</keyword>
<comment type="caution">
    <text evidence="15">The sequence shown here is derived from an EMBL/GenBank/DDBJ whole genome shotgun (WGS) entry which is preliminary data.</text>
</comment>
<dbReference type="Gene3D" id="2.40.10.10">
    <property type="entry name" value="Trypsin-like serine proteases"/>
    <property type="match status" value="2"/>
</dbReference>
<evidence type="ECO:0000256" key="8">
    <source>
        <dbReference type="ARBA" id="ARBA00023157"/>
    </source>
</evidence>
<dbReference type="EMBL" id="CADEBC010000525">
    <property type="protein sequence ID" value="CAB3245953.1"/>
    <property type="molecule type" value="Genomic_DNA"/>
</dbReference>
<comment type="domain">
    <text evidence="12">The clip domain consists of 35-55 residues which are 'knitted' together usually by 3 conserved disulfide bonds forming a clip-like compact structure.</text>
</comment>
<keyword evidence="12" id="KW-0964">Secreted</keyword>
<evidence type="ECO:0000259" key="13">
    <source>
        <dbReference type="PROSITE" id="PS50240"/>
    </source>
</evidence>
<dbReference type="GO" id="GO:0051604">
    <property type="term" value="P:protein maturation"/>
    <property type="evidence" value="ECO:0007669"/>
    <property type="project" value="UniProtKB-ARBA"/>
</dbReference>
<evidence type="ECO:0000256" key="7">
    <source>
        <dbReference type="ARBA" id="ARBA00023145"/>
    </source>
</evidence>
<evidence type="ECO:0000313" key="14">
    <source>
        <dbReference type="EMBL" id="CAB3245953.1"/>
    </source>
</evidence>
<dbReference type="GO" id="GO:0046872">
    <property type="term" value="F:metal ion binding"/>
    <property type="evidence" value="ECO:0007669"/>
    <property type="project" value="UniProtKB-KW"/>
</dbReference>
<dbReference type="InterPro" id="IPR001254">
    <property type="entry name" value="Trypsin_dom"/>
</dbReference>
<dbReference type="PRINTS" id="PR00722">
    <property type="entry name" value="CHYMOTRYPSIN"/>
</dbReference>
<evidence type="ECO:0000256" key="3">
    <source>
        <dbReference type="ARBA" id="ARBA00022729"/>
    </source>
</evidence>
<dbReference type="GO" id="GO:0004252">
    <property type="term" value="F:serine-type endopeptidase activity"/>
    <property type="evidence" value="ECO:0007669"/>
    <property type="project" value="UniProtKB-UniRule"/>
</dbReference>